<dbReference type="InterPro" id="IPR005746">
    <property type="entry name" value="Thioredoxin"/>
</dbReference>
<evidence type="ECO:0000256" key="3">
    <source>
        <dbReference type="ARBA" id="ARBA00023157"/>
    </source>
</evidence>
<dbReference type="InterPro" id="IPR013766">
    <property type="entry name" value="Thioredoxin_domain"/>
</dbReference>
<dbReference type="SUPFAM" id="SSF52833">
    <property type="entry name" value="Thioredoxin-like"/>
    <property type="match status" value="1"/>
</dbReference>
<dbReference type="CDD" id="cd02947">
    <property type="entry name" value="TRX_family"/>
    <property type="match status" value="1"/>
</dbReference>
<sequence length="172" mass="19580">MEKILKMEEREENRASYVGTGEERGTGTDTDITVDMEIERIKERKMREMEEEIKAMKEGRKKGVGVIDHPLTMDDNSFVETVRKYPVVVVDCWAPWCGPCKMVAPVIEELAREYAGKVVFGKLNVDDNPKTATEFAIMAIPTLFIFKHGEPVDVVQGAVPKQYLEAKVKEWL</sequence>
<name>A0A7G9YT29_9EURY</name>
<dbReference type="Pfam" id="PF00085">
    <property type="entry name" value="Thioredoxin"/>
    <property type="match status" value="1"/>
</dbReference>
<dbReference type="PANTHER" id="PTHR45663">
    <property type="entry name" value="GEO12009P1"/>
    <property type="match status" value="1"/>
</dbReference>
<dbReference type="GO" id="GO:0015035">
    <property type="term" value="F:protein-disulfide reductase activity"/>
    <property type="evidence" value="ECO:0007669"/>
    <property type="project" value="InterPro"/>
</dbReference>
<keyword evidence="1" id="KW-0813">Transport</keyword>
<evidence type="ECO:0000313" key="7">
    <source>
        <dbReference type="EMBL" id="QNO51163.1"/>
    </source>
</evidence>
<dbReference type="EMBL" id="MT631462">
    <property type="protein sequence ID" value="QNO51163.1"/>
    <property type="molecule type" value="Genomic_DNA"/>
</dbReference>
<dbReference type="InterPro" id="IPR036249">
    <property type="entry name" value="Thioredoxin-like_sf"/>
</dbReference>
<accession>A0A7G9YT29</accession>
<evidence type="ECO:0000256" key="2">
    <source>
        <dbReference type="ARBA" id="ARBA00022982"/>
    </source>
</evidence>
<keyword evidence="3" id="KW-1015">Disulfide bond</keyword>
<gene>
    <name evidence="7" type="ORF">NIPIMIJO_00003</name>
</gene>
<dbReference type="PANTHER" id="PTHR45663:SF11">
    <property type="entry name" value="GEO12009P1"/>
    <property type="match status" value="1"/>
</dbReference>
<protein>
    <recommendedName>
        <fullName evidence="6">Thioredoxin domain-containing protein</fullName>
    </recommendedName>
</protein>
<keyword evidence="2" id="KW-0249">Electron transport</keyword>
<dbReference type="FunFam" id="3.40.30.10:FF:000001">
    <property type="entry name" value="Thioredoxin"/>
    <property type="match status" value="1"/>
</dbReference>
<evidence type="ECO:0000256" key="5">
    <source>
        <dbReference type="SAM" id="MobiDB-lite"/>
    </source>
</evidence>
<dbReference type="InterPro" id="IPR017937">
    <property type="entry name" value="Thioredoxin_CS"/>
</dbReference>
<dbReference type="Gene3D" id="3.40.30.10">
    <property type="entry name" value="Glutaredoxin"/>
    <property type="match status" value="1"/>
</dbReference>
<dbReference type="PROSITE" id="PS00194">
    <property type="entry name" value="THIOREDOXIN_1"/>
    <property type="match status" value="1"/>
</dbReference>
<dbReference type="AlphaFoldDB" id="A0A7G9YT29"/>
<dbReference type="PROSITE" id="PS51352">
    <property type="entry name" value="THIOREDOXIN_2"/>
    <property type="match status" value="1"/>
</dbReference>
<organism evidence="7">
    <name type="scientific">Candidatus Methanophagaceae archaeon ANME-1 ERB6</name>
    <dbReference type="NCBI Taxonomy" id="2759912"/>
    <lineage>
        <taxon>Archaea</taxon>
        <taxon>Methanobacteriati</taxon>
        <taxon>Methanobacteriota</taxon>
        <taxon>Stenosarchaea group</taxon>
        <taxon>Methanomicrobia</taxon>
        <taxon>Candidatus Methanophagales</taxon>
        <taxon>Candidatus Methanophagaceae</taxon>
    </lineage>
</organism>
<dbReference type="GO" id="GO:0005737">
    <property type="term" value="C:cytoplasm"/>
    <property type="evidence" value="ECO:0007669"/>
    <property type="project" value="TreeGrafter"/>
</dbReference>
<dbReference type="PRINTS" id="PR00421">
    <property type="entry name" value="THIOREDOXIN"/>
</dbReference>
<evidence type="ECO:0000256" key="4">
    <source>
        <dbReference type="ARBA" id="ARBA00023284"/>
    </source>
</evidence>
<evidence type="ECO:0000256" key="1">
    <source>
        <dbReference type="ARBA" id="ARBA00022448"/>
    </source>
</evidence>
<feature type="compositionally biased region" description="Basic and acidic residues" evidence="5">
    <location>
        <begin position="1"/>
        <end position="14"/>
    </location>
</feature>
<evidence type="ECO:0000259" key="6">
    <source>
        <dbReference type="PROSITE" id="PS51352"/>
    </source>
</evidence>
<keyword evidence="4" id="KW-0676">Redox-active center</keyword>
<feature type="region of interest" description="Disordered" evidence="5">
    <location>
        <begin position="1"/>
        <end position="31"/>
    </location>
</feature>
<proteinExistence type="predicted"/>
<dbReference type="NCBIfam" id="TIGR01068">
    <property type="entry name" value="thioredoxin"/>
    <property type="match status" value="1"/>
</dbReference>
<feature type="domain" description="Thioredoxin" evidence="6">
    <location>
        <begin position="56"/>
        <end position="172"/>
    </location>
</feature>
<reference evidence="7" key="1">
    <citation type="submission" date="2020-06" db="EMBL/GenBank/DDBJ databases">
        <title>Unique genomic features of the anaerobic methanotrophic archaea.</title>
        <authorList>
            <person name="Chadwick G.L."/>
            <person name="Skennerton C.T."/>
            <person name="Laso-Perez R."/>
            <person name="Leu A.O."/>
            <person name="Speth D.R."/>
            <person name="Yu H."/>
            <person name="Morgan-Lang C."/>
            <person name="Hatzenpichler R."/>
            <person name="Goudeau D."/>
            <person name="Malmstrom R."/>
            <person name="Brazelton W.J."/>
            <person name="Woyke T."/>
            <person name="Hallam S.J."/>
            <person name="Tyson G.W."/>
            <person name="Wegener G."/>
            <person name="Boetius A."/>
            <person name="Orphan V."/>
        </authorList>
    </citation>
    <scope>NUCLEOTIDE SEQUENCE</scope>
</reference>